<dbReference type="EMBL" id="UYYA01003828">
    <property type="protein sequence ID" value="VDM56345.1"/>
    <property type="molecule type" value="Genomic_DNA"/>
</dbReference>
<evidence type="ECO:0000256" key="1">
    <source>
        <dbReference type="ARBA" id="ARBA00022692"/>
    </source>
</evidence>
<keyword evidence="3 4" id="KW-0472">Membrane</keyword>
<keyword evidence="4" id="KW-0813">Transport</keyword>
<keyword evidence="1 4" id="KW-0812">Transmembrane</keyword>
<keyword evidence="2 4" id="KW-1133">Transmembrane helix</keyword>
<evidence type="ECO:0000256" key="2">
    <source>
        <dbReference type="ARBA" id="ARBA00022989"/>
    </source>
</evidence>
<dbReference type="STRING" id="334426.A0A0R3PJT5"/>
<evidence type="ECO:0000256" key="3">
    <source>
        <dbReference type="ARBA" id="ARBA00023136"/>
    </source>
</evidence>
<keyword evidence="4" id="KW-0406">Ion transport</keyword>
<keyword evidence="6" id="KW-1185">Reference proteome</keyword>
<dbReference type="PANTHER" id="PTHR12483:SF115">
    <property type="entry name" value="COPPER TRANSPORT PROTEIN"/>
    <property type="match status" value="1"/>
</dbReference>
<organism evidence="7">
    <name type="scientific">Angiostrongylus costaricensis</name>
    <name type="common">Nematode worm</name>
    <dbReference type="NCBI Taxonomy" id="334426"/>
    <lineage>
        <taxon>Eukaryota</taxon>
        <taxon>Metazoa</taxon>
        <taxon>Ecdysozoa</taxon>
        <taxon>Nematoda</taxon>
        <taxon>Chromadorea</taxon>
        <taxon>Rhabditida</taxon>
        <taxon>Rhabditina</taxon>
        <taxon>Rhabditomorpha</taxon>
        <taxon>Strongyloidea</taxon>
        <taxon>Metastrongylidae</taxon>
        <taxon>Angiostrongylus</taxon>
    </lineage>
</organism>
<dbReference type="GO" id="GO:0005375">
    <property type="term" value="F:copper ion transmembrane transporter activity"/>
    <property type="evidence" value="ECO:0007669"/>
    <property type="project" value="UniProtKB-UniRule"/>
</dbReference>
<proteinExistence type="inferred from homology"/>
<dbReference type="AlphaFoldDB" id="A0A0R3PJT5"/>
<comment type="subcellular location">
    <subcellularLocation>
        <location evidence="4">Membrane</location>
        <topology evidence="4">Multi-pass membrane protein</topology>
    </subcellularLocation>
</comment>
<evidence type="ECO:0000313" key="5">
    <source>
        <dbReference type="EMBL" id="VDM56345.1"/>
    </source>
</evidence>
<comment type="similarity">
    <text evidence="4">Belongs to the copper transporter (Ctr) (TC 1.A.56) family. SLC31A subfamily.</text>
</comment>
<protein>
    <recommendedName>
        <fullName evidence="4">Copper transport protein</fullName>
    </recommendedName>
</protein>
<dbReference type="Proteomes" id="UP000267027">
    <property type="component" value="Unassembled WGS sequence"/>
</dbReference>
<dbReference type="Pfam" id="PF04145">
    <property type="entry name" value="Ctr"/>
    <property type="match status" value="1"/>
</dbReference>
<evidence type="ECO:0000256" key="4">
    <source>
        <dbReference type="RuleBase" id="RU367022"/>
    </source>
</evidence>
<accession>A0A0R3PJT5</accession>
<gene>
    <name evidence="5" type="ORF">ACOC_LOCUS4760</name>
</gene>
<feature type="transmembrane region" description="Helical" evidence="4">
    <location>
        <begin position="64"/>
        <end position="86"/>
    </location>
</feature>
<evidence type="ECO:0000313" key="7">
    <source>
        <dbReference type="WBParaSite" id="ACOC_0000475901-mRNA-1"/>
    </source>
</evidence>
<keyword evidence="4" id="KW-0187">Copper transport</keyword>
<dbReference type="OrthoDB" id="161814at2759"/>
<dbReference type="InterPro" id="IPR007274">
    <property type="entry name" value="Cop_transporter"/>
</dbReference>
<sequence>MAMGILLEFIRYIRWRIEMSEKLSTQLTTKYATFTINSSCQSYISRLFSASHIVQTLFFGVQQVLGYSLMLVFMTFSIWLGIAVCLGTEEEDDDENVLPFSNPGTNTVSRMAAKRHNRFLPKSVTIKYFLLSLSRIASPLNFLESSRAAEFRPNELTVTWLRSFFSYHLSPFKNTKNLKAVVDEIA</sequence>
<keyword evidence="4" id="KW-0186">Copper</keyword>
<dbReference type="WBParaSite" id="ACOC_0000475901-mRNA-1">
    <property type="protein sequence ID" value="ACOC_0000475901-mRNA-1"/>
    <property type="gene ID" value="ACOC_0000475901"/>
</dbReference>
<evidence type="ECO:0000313" key="6">
    <source>
        <dbReference type="Proteomes" id="UP000267027"/>
    </source>
</evidence>
<reference evidence="5 6" key="2">
    <citation type="submission" date="2018-11" db="EMBL/GenBank/DDBJ databases">
        <authorList>
            <consortium name="Pathogen Informatics"/>
        </authorList>
    </citation>
    <scope>NUCLEOTIDE SEQUENCE [LARGE SCALE GENOMIC DNA]</scope>
    <source>
        <strain evidence="5 6">Costa Rica</strain>
    </source>
</reference>
<dbReference type="PANTHER" id="PTHR12483">
    <property type="entry name" value="SOLUTE CARRIER FAMILY 31 COPPER TRANSPORTERS"/>
    <property type="match status" value="1"/>
</dbReference>
<reference evidence="7" key="1">
    <citation type="submission" date="2017-02" db="UniProtKB">
        <authorList>
            <consortium name="WormBaseParasite"/>
        </authorList>
    </citation>
    <scope>IDENTIFICATION</scope>
</reference>
<dbReference type="GO" id="GO:0016020">
    <property type="term" value="C:membrane"/>
    <property type="evidence" value="ECO:0007669"/>
    <property type="project" value="UniProtKB-SubCell"/>
</dbReference>
<name>A0A0R3PJT5_ANGCS</name>